<name>A0A395U1H4_VIBCL</name>
<proteinExistence type="predicted"/>
<organism evidence="1 2">
    <name type="scientific">Vibrio cholerae</name>
    <dbReference type="NCBI Taxonomy" id="666"/>
    <lineage>
        <taxon>Bacteria</taxon>
        <taxon>Pseudomonadati</taxon>
        <taxon>Pseudomonadota</taxon>
        <taxon>Gammaproteobacteria</taxon>
        <taxon>Vibrionales</taxon>
        <taxon>Vibrionaceae</taxon>
        <taxon>Vibrio</taxon>
    </lineage>
</organism>
<evidence type="ECO:0000313" key="2">
    <source>
        <dbReference type="Proteomes" id="UP000266701"/>
    </source>
</evidence>
<dbReference type="Proteomes" id="UP000266701">
    <property type="component" value="Unassembled WGS sequence"/>
</dbReference>
<evidence type="ECO:0000313" key="1">
    <source>
        <dbReference type="EMBL" id="RGP90412.1"/>
    </source>
</evidence>
<reference evidence="1 2" key="1">
    <citation type="journal article" date="2017" name="Emerg. Infect. Dis.">
        <title>Carbapenemase VCC-1-Producing Vibrio cholerae in Coastal Waters of Germany.</title>
        <authorList>
            <person name="Hammerl J.A."/>
            <person name="Jackel C."/>
            <person name="Bortolaia V."/>
            <person name="Schwartz K."/>
            <person name="Bier N."/>
            <person name="Hendriksen R.S."/>
            <person name="Guerra B."/>
            <person name="Strauch E."/>
        </authorList>
    </citation>
    <scope>NUCLEOTIDE SEQUENCE [LARGE SCALE GENOMIC DNA]</scope>
    <source>
        <strain evidence="1 2">VN-2825</strain>
    </source>
</reference>
<sequence length="89" mass="10194">MSIQSISVKTAQGIKTYSCVLKNEEQSIYQIVDEQGENNPQSIEWKNNREMKIFLFNGLKIQGDEVFTFTPFTKESYKLGTLYSSTVNS</sequence>
<dbReference type="AlphaFoldDB" id="A0A395U1H4"/>
<protein>
    <submittedName>
        <fullName evidence="1">Uncharacterized protein</fullName>
    </submittedName>
</protein>
<accession>A0A395U1H4</accession>
<comment type="caution">
    <text evidence="1">The sequence shown here is derived from an EMBL/GenBank/DDBJ whole genome shotgun (WGS) entry which is preliminary data.</text>
</comment>
<dbReference type="EMBL" id="MCBA01000041">
    <property type="protein sequence ID" value="RGP90412.1"/>
    <property type="molecule type" value="Genomic_DNA"/>
</dbReference>
<gene>
    <name evidence="1" type="ORF">BC353_19100</name>
</gene>